<dbReference type="EMBL" id="AOGT01002101">
    <property type="protein sequence ID" value="EMG46161.1"/>
    <property type="molecule type" value="Genomic_DNA"/>
</dbReference>
<sequence>MSFHSNASKHQAETTISKLFSNILHTEPSSKKNSNKKPISSTQLVSNQFNHHTIKKKKTSNKNINKKVEKEKSFNKFVKYNYIKNKAVKSESDQKYLKKLAKKNINKLNSVSKIDDFEISEEFDQVSSELLDSLKPKGGKRLRKKLLRVRPEDEADNGFEEKIKKGVISYPGLTPGLAPVDYDEEDSE</sequence>
<evidence type="ECO:0000313" key="10">
    <source>
        <dbReference type="EMBL" id="EMG46161.1"/>
    </source>
</evidence>
<comment type="function">
    <text evidence="1 8">Involved in ribosome biogenesis, probably through modulation of rDNA transcription.</text>
</comment>
<evidence type="ECO:0000256" key="7">
    <source>
        <dbReference type="ARBA" id="ARBA00023242"/>
    </source>
</evidence>
<gene>
    <name evidence="8" type="primary">RRT14</name>
    <name evidence="10" type="ORF">G210_3606</name>
</gene>
<dbReference type="OMA" id="LNNTKQV"/>
<dbReference type="InterPro" id="IPR031404">
    <property type="entry name" value="Rrt14"/>
</dbReference>
<keyword evidence="5 8" id="KW-0805">Transcription regulation</keyword>
<evidence type="ECO:0000256" key="9">
    <source>
        <dbReference type="SAM" id="MobiDB-lite"/>
    </source>
</evidence>
<proteinExistence type="inferred from homology"/>
<feature type="region of interest" description="Disordered" evidence="9">
    <location>
        <begin position="26"/>
        <end position="46"/>
    </location>
</feature>
<evidence type="ECO:0000256" key="2">
    <source>
        <dbReference type="ARBA" id="ARBA00004604"/>
    </source>
</evidence>
<dbReference type="Pfam" id="PF17075">
    <property type="entry name" value="RRT14"/>
    <property type="match status" value="1"/>
</dbReference>
<dbReference type="GO" id="GO:0005730">
    <property type="term" value="C:nucleolus"/>
    <property type="evidence" value="ECO:0007669"/>
    <property type="project" value="UniProtKB-SubCell"/>
</dbReference>
<keyword evidence="11" id="KW-1185">Reference proteome</keyword>
<name>M3III8_CANMX</name>
<keyword evidence="6 8" id="KW-0804">Transcription</keyword>
<evidence type="ECO:0000256" key="4">
    <source>
        <dbReference type="ARBA" id="ARBA00014115"/>
    </source>
</evidence>
<dbReference type="AlphaFoldDB" id="M3III8"/>
<evidence type="ECO:0000256" key="3">
    <source>
        <dbReference type="ARBA" id="ARBA00007142"/>
    </source>
</evidence>
<evidence type="ECO:0000256" key="5">
    <source>
        <dbReference type="ARBA" id="ARBA00023015"/>
    </source>
</evidence>
<evidence type="ECO:0000256" key="8">
    <source>
        <dbReference type="RuleBase" id="RU362137"/>
    </source>
</evidence>
<dbReference type="STRING" id="1245528.M3III8"/>
<comment type="similarity">
    <text evidence="3 8">Belongs to the RRT14 family.</text>
</comment>
<evidence type="ECO:0000313" key="11">
    <source>
        <dbReference type="Proteomes" id="UP000011777"/>
    </source>
</evidence>
<dbReference type="OrthoDB" id="4069371at2759"/>
<protein>
    <recommendedName>
        <fullName evidence="4 8">Regulator of rDNA transcription 14</fullName>
    </recommendedName>
</protein>
<dbReference type="eggNOG" id="ENOG502S1G1">
    <property type="taxonomic scope" value="Eukaryota"/>
</dbReference>
<dbReference type="HOGENOM" id="CLU_095038_0_0_1"/>
<keyword evidence="7 8" id="KW-0539">Nucleus</keyword>
<comment type="caution">
    <text evidence="10">The sequence shown here is derived from an EMBL/GenBank/DDBJ whole genome shotgun (WGS) entry which is preliminary data.</text>
</comment>
<evidence type="ECO:0000256" key="6">
    <source>
        <dbReference type="ARBA" id="ARBA00023163"/>
    </source>
</evidence>
<organism evidence="10 11">
    <name type="scientific">Candida maltosa (strain Xu316)</name>
    <name type="common">Yeast</name>
    <dbReference type="NCBI Taxonomy" id="1245528"/>
    <lineage>
        <taxon>Eukaryota</taxon>
        <taxon>Fungi</taxon>
        <taxon>Dikarya</taxon>
        <taxon>Ascomycota</taxon>
        <taxon>Saccharomycotina</taxon>
        <taxon>Pichiomycetes</taxon>
        <taxon>Debaryomycetaceae</taxon>
        <taxon>Candida/Lodderomyces clade</taxon>
        <taxon>Candida</taxon>
    </lineage>
</organism>
<reference evidence="10 11" key="1">
    <citation type="submission" date="2013-02" db="EMBL/GenBank/DDBJ databases">
        <title>Genome sequence of Candida maltosa Xu316, a potential industrial strain for xylitol and ethanol production.</title>
        <authorList>
            <person name="Yu J."/>
            <person name="Wang Q."/>
            <person name="Geng X."/>
            <person name="Bao W."/>
            <person name="He P."/>
            <person name="Cai J."/>
        </authorList>
    </citation>
    <scope>NUCLEOTIDE SEQUENCE [LARGE SCALE GENOMIC DNA]</scope>
    <source>
        <strain evidence="11">Xu316</strain>
    </source>
</reference>
<accession>M3III8</accession>
<dbReference type="Proteomes" id="UP000011777">
    <property type="component" value="Unassembled WGS sequence"/>
</dbReference>
<evidence type="ECO:0000256" key="1">
    <source>
        <dbReference type="ARBA" id="ARBA00002711"/>
    </source>
</evidence>
<comment type="subcellular location">
    <subcellularLocation>
        <location evidence="2 8">Nucleus</location>
        <location evidence="2 8">Nucleolus</location>
    </subcellularLocation>
</comment>